<sequence length="297" mass="33506">MTSENFVQPAIPRFDGHYDHWSMLMENLLKSKEFWQRFNEKKYHGSSRIKRAQLQALRRDFEVLQMKDGESVTDYCSRTMCIAQKTGRHKFGMLILAVNHMSGSKSSFSYLNENFHSTASFGDCSTVKVMGKGDIKIKTKNGFIEIISNVLYVPDLKSNLLSAGQLQEKVIKGSCEIIDPVRGVIAVVNMSSNMLFPLKIESIQSGLLAKATDSAWLWHYRYGHLSFSGLKTLEQKGMVTDLPQIIIPSYVCEECVVSKQHRSQFPNEKSWKAKSVLELVHSDICGPINPSSNGGKK</sequence>
<evidence type="ECO:0000313" key="3">
    <source>
        <dbReference type="EMBL" id="KYP57686.1"/>
    </source>
</evidence>
<dbReference type="EMBL" id="CM003613">
    <property type="protein sequence ID" value="KYP57686.1"/>
    <property type="molecule type" value="Genomic_DNA"/>
</dbReference>
<feature type="domain" description="Retrovirus-related Pol polyprotein from transposon TNT 1-94-like beta-barrel" evidence="2">
    <location>
        <begin position="97"/>
        <end position="169"/>
    </location>
</feature>
<dbReference type="AlphaFoldDB" id="A0A151SS86"/>
<dbReference type="Proteomes" id="UP000075243">
    <property type="component" value="Chromosome 11"/>
</dbReference>
<keyword evidence="4" id="KW-1185">Reference proteome</keyword>
<reference evidence="3 4" key="1">
    <citation type="journal article" date="2012" name="Nat. Biotechnol.">
        <title>Draft genome sequence of pigeonpea (Cajanus cajan), an orphan legume crop of resource-poor farmers.</title>
        <authorList>
            <person name="Varshney R.K."/>
            <person name="Chen W."/>
            <person name="Li Y."/>
            <person name="Bharti A.K."/>
            <person name="Saxena R.K."/>
            <person name="Schlueter J.A."/>
            <person name="Donoghue M.T."/>
            <person name="Azam S."/>
            <person name="Fan G."/>
            <person name="Whaley A.M."/>
            <person name="Farmer A.D."/>
            <person name="Sheridan J."/>
            <person name="Iwata A."/>
            <person name="Tuteja R."/>
            <person name="Penmetsa R.V."/>
            <person name="Wu W."/>
            <person name="Upadhyaya H.D."/>
            <person name="Yang S.P."/>
            <person name="Shah T."/>
            <person name="Saxena K.B."/>
            <person name="Michael T."/>
            <person name="McCombie W.R."/>
            <person name="Yang B."/>
            <person name="Zhang G."/>
            <person name="Yang H."/>
            <person name="Wang J."/>
            <person name="Spillane C."/>
            <person name="Cook D.R."/>
            <person name="May G.D."/>
            <person name="Xu X."/>
            <person name="Jackson S.A."/>
        </authorList>
    </citation>
    <scope>NUCLEOTIDE SEQUENCE [LARGE SCALE GENOMIC DNA]</scope>
    <source>
        <strain evidence="4">cv. Asha</strain>
    </source>
</reference>
<organism evidence="3 4">
    <name type="scientific">Cajanus cajan</name>
    <name type="common">Pigeon pea</name>
    <name type="synonym">Cajanus indicus</name>
    <dbReference type="NCBI Taxonomy" id="3821"/>
    <lineage>
        <taxon>Eukaryota</taxon>
        <taxon>Viridiplantae</taxon>
        <taxon>Streptophyta</taxon>
        <taxon>Embryophyta</taxon>
        <taxon>Tracheophyta</taxon>
        <taxon>Spermatophyta</taxon>
        <taxon>Magnoliopsida</taxon>
        <taxon>eudicotyledons</taxon>
        <taxon>Gunneridae</taxon>
        <taxon>Pentapetalae</taxon>
        <taxon>rosids</taxon>
        <taxon>fabids</taxon>
        <taxon>Fabales</taxon>
        <taxon>Fabaceae</taxon>
        <taxon>Papilionoideae</taxon>
        <taxon>50 kb inversion clade</taxon>
        <taxon>NPAAA clade</taxon>
        <taxon>indigoferoid/millettioid clade</taxon>
        <taxon>Phaseoleae</taxon>
        <taxon>Cajanus</taxon>
    </lineage>
</organism>
<dbReference type="PANTHER" id="PTHR35317">
    <property type="entry name" value="OS04G0629600 PROTEIN"/>
    <property type="match status" value="1"/>
</dbReference>
<dbReference type="InterPro" id="IPR054722">
    <property type="entry name" value="PolX-like_BBD"/>
</dbReference>
<accession>A0A151SS86</accession>
<dbReference type="OMA" id="RTMCIAQ"/>
<proteinExistence type="predicted"/>
<evidence type="ECO:0000259" key="1">
    <source>
        <dbReference type="Pfam" id="PF13976"/>
    </source>
</evidence>
<dbReference type="Pfam" id="PF22936">
    <property type="entry name" value="Pol_BBD"/>
    <property type="match status" value="1"/>
</dbReference>
<dbReference type="PANTHER" id="PTHR35317:SF27">
    <property type="entry name" value="RETROVIRUS-RELATED POL POLYPROTEIN FROM TRANSPOSON TNT 1-94"/>
    <property type="match status" value="1"/>
</dbReference>
<dbReference type="STRING" id="3821.A0A151SS86"/>
<name>A0A151SS86_CAJCA</name>
<dbReference type="Pfam" id="PF13976">
    <property type="entry name" value="gag_pre-integrs"/>
    <property type="match status" value="1"/>
</dbReference>
<evidence type="ECO:0000259" key="2">
    <source>
        <dbReference type="Pfam" id="PF22936"/>
    </source>
</evidence>
<dbReference type="Gramene" id="C.cajan_03870.t">
    <property type="protein sequence ID" value="C.cajan_03870.t"/>
    <property type="gene ID" value="C.cajan_03870"/>
</dbReference>
<dbReference type="InterPro" id="IPR025724">
    <property type="entry name" value="GAG-pre-integrase_dom"/>
</dbReference>
<protein>
    <submittedName>
        <fullName evidence="3">Retrovirus-related Pol polyprotein from transposon TNT 1-94</fullName>
    </submittedName>
</protein>
<gene>
    <name evidence="3" type="ORF">KK1_003953</name>
</gene>
<feature type="domain" description="GAG-pre-integrase" evidence="1">
    <location>
        <begin position="195"/>
        <end position="260"/>
    </location>
</feature>
<evidence type="ECO:0000313" key="4">
    <source>
        <dbReference type="Proteomes" id="UP000075243"/>
    </source>
</evidence>